<reference evidence="14" key="1">
    <citation type="submission" date="2023-06" db="EMBL/GenBank/DDBJ databases">
        <title>Sysu t00192.</title>
        <authorList>
            <person name="Gao L."/>
            <person name="Fang B.-Z."/>
            <person name="Li W.-J."/>
        </authorList>
    </citation>
    <scope>NUCLEOTIDE SEQUENCE</scope>
    <source>
        <strain evidence="14">SYSU T00192</strain>
    </source>
</reference>
<evidence type="ECO:0000256" key="4">
    <source>
        <dbReference type="ARBA" id="ARBA00022553"/>
    </source>
</evidence>
<dbReference type="InterPro" id="IPR036890">
    <property type="entry name" value="HATPase_C_sf"/>
</dbReference>
<comment type="subcellular location">
    <subcellularLocation>
        <location evidence="2">Cell membrane</location>
    </subcellularLocation>
</comment>
<protein>
    <recommendedName>
        <fullName evidence="3">histidine kinase</fullName>
        <ecNumber evidence="3">2.7.13.3</ecNumber>
    </recommendedName>
</protein>
<dbReference type="CDD" id="cd00075">
    <property type="entry name" value="HATPase"/>
    <property type="match status" value="1"/>
</dbReference>
<gene>
    <name evidence="14" type="ORF">QQX09_09150</name>
</gene>
<dbReference type="RefSeq" id="WP_301133725.1">
    <property type="nucleotide sequence ID" value="NZ_JAUHPW010000006.1"/>
</dbReference>
<keyword evidence="6 11" id="KW-0812">Transmembrane</keyword>
<evidence type="ECO:0000259" key="12">
    <source>
        <dbReference type="PROSITE" id="PS50109"/>
    </source>
</evidence>
<dbReference type="Pfam" id="PF00672">
    <property type="entry name" value="HAMP"/>
    <property type="match status" value="1"/>
</dbReference>
<evidence type="ECO:0000256" key="11">
    <source>
        <dbReference type="SAM" id="Phobius"/>
    </source>
</evidence>
<evidence type="ECO:0000256" key="2">
    <source>
        <dbReference type="ARBA" id="ARBA00004236"/>
    </source>
</evidence>
<keyword evidence="7" id="KW-0418">Kinase</keyword>
<comment type="caution">
    <text evidence="14">The sequence shown here is derived from an EMBL/GenBank/DDBJ whole genome shotgun (WGS) entry which is preliminary data.</text>
</comment>
<keyword evidence="10 11" id="KW-0472">Membrane</keyword>
<dbReference type="Gene3D" id="1.10.287.130">
    <property type="match status" value="1"/>
</dbReference>
<dbReference type="InterPro" id="IPR003660">
    <property type="entry name" value="HAMP_dom"/>
</dbReference>
<evidence type="ECO:0000313" key="15">
    <source>
        <dbReference type="Proteomes" id="UP001172728"/>
    </source>
</evidence>
<feature type="domain" description="Histidine kinase" evidence="12">
    <location>
        <begin position="182"/>
        <end position="394"/>
    </location>
</feature>
<feature type="transmembrane region" description="Helical" evidence="11">
    <location>
        <begin position="12"/>
        <end position="32"/>
    </location>
</feature>
<dbReference type="SUPFAM" id="SSF55874">
    <property type="entry name" value="ATPase domain of HSP90 chaperone/DNA topoisomerase II/histidine kinase"/>
    <property type="match status" value="1"/>
</dbReference>
<keyword evidence="14" id="KW-0067">ATP-binding</keyword>
<dbReference type="PANTHER" id="PTHR45436:SF5">
    <property type="entry name" value="SENSOR HISTIDINE KINASE TRCS"/>
    <property type="match status" value="1"/>
</dbReference>
<dbReference type="Proteomes" id="UP001172728">
    <property type="component" value="Unassembled WGS sequence"/>
</dbReference>
<dbReference type="PROSITE" id="PS50109">
    <property type="entry name" value="HIS_KIN"/>
    <property type="match status" value="1"/>
</dbReference>
<feature type="domain" description="HAMP" evidence="13">
    <location>
        <begin position="121"/>
        <end position="174"/>
    </location>
</feature>
<dbReference type="Gene3D" id="3.30.565.10">
    <property type="entry name" value="Histidine kinase-like ATPase, C-terminal domain"/>
    <property type="match status" value="1"/>
</dbReference>
<dbReference type="InterPro" id="IPR004358">
    <property type="entry name" value="Sig_transdc_His_kin-like_C"/>
</dbReference>
<keyword evidence="4" id="KW-0597">Phosphoprotein</keyword>
<dbReference type="InterPro" id="IPR003594">
    <property type="entry name" value="HATPase_dom"/>
</dbReference>
<evidence type="ECO:0000256" key="9">
    <source>
        <dbReference type="ARBA" id="ARBA00023012"/>
    </source>
</evidence>
<dbReference type="Pfam" id="PF00512">
    <property type="entry name" value="HisKA"/>
    <property type="match status" value="1"/>
</dbReference>
<evidence type="ECO:0000256" key="7">
    <source>
        <dbReference type="ARBA" id="ARBA00022777"/>
    </source>
</evidence>
<evidence type="ECO:0000259" key="13">
    <source>
        <dbReference type="PROSITE" id="PS50885"/>
    </source>
</evidence>
<dbReference type="EC" id="2.7.13.3" evidence="3"/>
<dbReference type="SMART" id="SM00304">
    <property type="entry name" value="HAMP"/>
    <property type="match status" value="1"/>
</dbReference>
<dbReference type="InterPro" id="IPR050428">
    <property type="entry name" value="TCS_sensor_his_kinase"/>
</dbReference>
<dbReference type="CDD" id="cd00082">
    <property type="entry name" value="HisKA"/>
    <property type="match status" value="1"/>
</dbReference>
<feature type="transmembrane region" description="Helical" evidence="11">
    <location>
        <begin position="102"/>
        <end position="120"/>
    </location>
</feature>
<keyword evidence="9" id="KW-0902">Two-component regulatory system</keyword>
<organism evidence="14 15">
    <name type="scientific">Demequina litoralis</name>
    <dbReference type="NCBI Taxonomy" id="3051660"/>
    <lineage>
        <taxon>Bacteria</taxon>
        <taxon>Bacillati</taxon>
        <taxon>Actinomycetota</taxon>
        <taxon>Actinomycetes</taxon>
        <taxon>Micrococcales</taxon>
        <taxon>Demequinaceae</taxon>
        <taxon>Demequina</taxon>
    </lineage>
</organism>
<dbReference type="InterPro" id="IPR003661">
    <property type="entry name" value="HisK_dim/P_dom"/>
</dbReference>
<dbReference type="SUPFAM" id="SSF47384">
    <property type="entry name" value="Homodimeric domain of signal transducing histidine kinase"/>
    <property type="match status" value="1"/>
</dbReference>
<evidence type="ECO:0000313" key="14">
    <source>
        <dbReference type="EMBL" id="MDN4476018.1"/>
    </source>
</evidence>
<dbReference type="InterPro" id="IPR036097">
    <property type="entry name" value="HisK_dim/P_sf"/>
</dbReference>
<name>A0ABT8GA50_9MICO</name>
<evidence type="ECO:0000256" key="10">
    <source>
        <dbReference type="ARBA" id="ARBA00023136"/>
    </source>
</evidence>
<comment type="catalytic activity">
    <reaction evidence="1">
        <text>ATP + protein L-histidine = ADP + protein N-phospho-L-histidine.</text>
        <dbReference type="EC" id="2.7.13.3"/>
    </reaction>
</comment>
<dbReference type="Gene3D" id="6.10.340.10">
    <property type="match status" value="1"/>
</dbReference>
<dbReference type="GO" id="GO:0005524">
    <property type="term" value="F:ATP binding"/>
    <property type="evidence" value="ECO:0007669"/>
    <property type="project" value="UniProtKB-KW"/>
</dbReference>
<dbReference type="PRINTS" id="PR00344">
    <property type="entry name" value="BCTRLSENSOR"/>
</dbReference>
<evidence type="ECO:0000256" key="5">
    <source>
        <dbReference type="ARBA" id="ARBA00022679"/>
    </source>
</evidence>
<dbReference type="CDD" id="cd06225">
    <property type="entry name" value="HAMP"/>
    <property type="match status" value="1"/>
</dbReference>
<evidence type="ECO:0000256" key="6">
    <source>
        <dbReference type="ARBA" id="ARBA00022692"/>
    </source>
</evidence>
<accession>A0ABT8GA50</accession>
<dbReference type="PANTHER" id="PTHR45436">
    <property type="entry name" value="SENSOR HISTIDINE KINASE YKOH"/>
    <property type="match status" value="1"/>
</dbReference>
<dbReference type="Pfam" id="PF02518">
    <property type="entry name" value="HATPase_c"/>
    <property type="match status" value="1"/>
</dbReference>
<dbReference type="SUPFAM" id="SSF158472">
    <property type="entry name" value="HAMP domain-like"/>
    <property type="match status" value="1"/>
</dbReference>
<dbReference type="SMART" id="SM00387">
    <property type="entry name" value="HATPase_c"/>
    <property type="match status" value="1"/>
</dbReference>
<proteinExistence type="predicted"/>
<sequence>MRVTIRTKLTALFALLFVVLAGVLVTTAYLFVASATTPEAQRADRQQLLEEALAEQGITVPATPSPTPVPGGRPDDAVGQVLDSIALEARQRVLDDLLQRSLLAFALSALVAVALAWWLAGRVLRPVDEISHAASTLSERTLDRRLPEDGPDDEFGRLRRAFNGMLGRLEAAFDARQRFAADASHELRTPLAVLRASADNVLSSSRPSKQARELAEEVEQQVGRADSLMTSLLTLARADDVIHTREPVDLADIAAEVVSAASPRATAAGIAIDLDIADAPVLGDPVLLERMLANLVDNALRYNRDADPWVRCRVRTDAGRAFVEVSNAGPALAAADIPALFERFSRGDQRSEIAGHGLGLPIVARVARVHEGVVDAWPGDEGGLGVRVSLPARHDEQAA</sequence>
<dbReference type="EMBL" id="JAUHPW010000006">
    <property type="protein sequence ID" value="MDN4476018.1"/>
    <property type="molecule type" value="Genomic_DNA"/>
</dbReference>
<dbReference type="InterPro" id="IPR005467">
    <property type="entry name" value="His_kinase_dom"/>
</dbReference>
<keyword evidence="14" id="KW-0547">Nucleotide-binding</keyword>
<evidence type="ECO:0000256" key="8">
    <source>
        <dbReference type="ARBA" id="ARBA00022989"/>
    </source>
</evidence>
<dbReference type="SMART" id="SM00388">
    <property type="entry name" value="HisKA"/>
    <property type="match status" value="1"/>
</dbReference>
<evidence type="ECO:0000256" key="3">
    <source>
        <dbReference type="ARBA" id="ARBA00012438"/>
    </source>
</evidence>
<keyword evidence="5" id="KW-0808">Transferase</keyword>
<evidence type="ECO:0000256" key="1">
    <source>
        <dbReference type="ARBA" id="ARBA00000085"/>
    </source>
</evidence>
<keyword evidence="15" id="KW-1185">Reference proteome</keyword>
<dbReference type="PROSITE" id="PS50885">
    <property type="entry name" value="HAMP"/>
    <property type="match status" value="1"/>
</dbReference>
<keyword evidence="8 11" id="KW-1133">Transmembrane helix</keyword>